<sequence>MFIKDRHSIAYLLSLLGGNKMSKQLFENLIQTNRLSHAYFLEGGNGEDFALWLSSRILCEGHDEEECLTCRRIYHYNHPDVVIIRPEGLAIKVDQIRALHEKAAYKSADGNGQVFIIVGADKMNPQASNALLKFLEEPKPDVTILLLGESRELLLETIKSRVQVVRLPEYQGFMKSAIERGLTFESLGLFEEIHATVEQAEEYKEVADKWVATIRDTFDSSKLQALQKVQTWEKLFEGKEQRNLCLRLVQSYVKALFSEKKGAYHLWGNVPNIEWSHLVQWGKALDELTRGLHSNGHFTLQLENFAKKVL</sequence>
<dbReference type="EMBL" id="RRCT01000001">
    <property type="protein sequence ID" value="RQW76153.1"/>
    <property type="molecule type" value="Genomic_DNA"/>
</dbReference>
<protein>
    <submittedName>
        <fullName evidence="1">DNA polymerase III subunit delta</fullName>
    </submittedName>
</protein>
<evidence type="ECO:0000313" key="2">
    <source>
        <dbReference type="Proteomes" id="UP000274033"/>
    </source>
</evidence>
<dbReference type="InterPro" id="IPR027417">
    <property type="entry name" value="P-loop_NTPase"/>
</dbReference>
<dbReference type="Gene3D" id="3.40.50.300">
    <property type="entry name" value="P-loop containing nucleotide triphosphate hydrolases"/>
    <property type="match status" value="1"/>
</dbReference>
<dbReference type="Proteomes" id="UP000274033">
    <property type="component" value="Unassembled WGS sequence"/>
</dbReference>
<proteinExistence type="predicted"/>
<organism evidence="1 2">
    <name type="scientific">Lysinibacillus composti</name>
    <dbReference type="NCBI Taxonomy" id="720633"/>
    <lineage>
        <taxon>Bacteria</taxon>
        <taxon>Bacillati</taxon>
        <taxon>Bacillota</taxon>
        <taxon>Bacilli</taxon>
        <taxon>Bacillales</taxon>
        <taxon>Bacillaceae</taxon>
        <taxon>Lysinibacillus</taxon>
    </lineage>
</organism>
<dbReference type="PANTHER" id="PTHR11669">
    <property type="entry name" value="REPLICATION FACTOR C / DNA POLYMERASE III GAMMA-TAU SUBUNIT"/>
    <property type="match status" value="1"/>
</dbReference>
<dbReference type="SUPFAM" id="SSF52540">
    <property type="entry name" value="P-loop containing nucleoside triphosphate hydrolases"/>
    <property type="match status" value="1"/>
</dbReference>
<dbReference type="PANTHER" id="PTHR11669:SF8">
    <property type="entry name" value="DNA POLYMERASE III SUBUNIT DELTA"/>
    <property type="match status" value="1"/>
</dbReference>
<dbReference type="Pfam" id="PF13177">
    <property type="entry name" value="DNA_pol3_delta2"/>
    <property type="match status" value="1"/>
</dbReference>
<keyword evidence="2" id="KW-1185">Reference proteome</keyword>
<accession>A0A3N9UJG3</accession>
<reference evidence="1 2" key="1">
    <citation type="journal article" date="2013" name="J. Microbiol.">
        <title>Lysinibacillus chungkukjangi sp. nov., isolated from Chungkukjang, Korean fermented soybean food.</title>
        <authorList>
            <person name="Kim S.J."/>
            <person name="Jang Y.H."/>
            <person name="Hamada M."/>
            <person name="Ahn J.H."/>
            <person name="Weon H.Y."/>
            <person name="Suzuki K."/>
            <person name="Whang K.S."/>
            <person name="Kwon S.W."/>
        </authorList>
    </citation>
    <scope>NUCLEOTIDE SEQUENCE [LARGE SCALE GENOMIC DNA]</scope>
    <source>
        <strain evidence="1 2">MCCC 1A12701</strain>
    </source>
</reference>
<evidence type="ECO:0000313" key="1">
    <source>
        <dbReference type="EMBL" id="RQW76153.1"/>
    </source>
</evidence>
<name>A0A3N9UJG3_9BACI</name>
<comment type="caution">
    <text evidence="1">The sequence shown here is derived from an EMBL/GenBank/DDBJ whole genome shotgun (WGS) entry which is preliminary data.</text>
</comment>
<dbReference type="AlphaFoldDB" id="A0A3N9UJG3"/>
<dbReference type="GO" id="GO:0006261">
    <property type="term" value="P:DNA-templated DNA replication"/>
    <property type="evidence" value="ECO:0007669"/>
    <property type="project" value="TreeGrafter"/>
</dbReference>
<dbReference type="InterPro" id="IPR050238">
    <property type="entry name" value="DNA_Rep/Repair_Clamp_Loader"/>
</dbReference>
<gene>
    <name evidence="1" type="ORF">EBB45_00980</name>
</gene>